<organism evidence="2 3">
    <name type="scientific">Rhizoctonia solani</name>
    <dbReference type="NCBI Taxonomy" id="456999"/>
    <lineage>
        <taxon>Eukaryota</taxon>
        <taxon>Fungi</taxon>
        <taxon>Dikarya</taxon>
        <taxon>Basidiomycota</taxon>
        <taxon>Agaricomycotina</taxon>
        <taxon>Agaricomycetes</taxon>
        <taxon>Cantharellales</taxon>
        <taxon>Ceratobasidiaceae</taxon>
        <taxon>Rhizoctonia</taxon>
    </lineage>
</organism>
<dbReference type="AlphaFoldDB" id="A0A8H2WVK7"/>
<dbReference type="PANTHER" id="PTHR28230">
    <property type="entry name" value="CHROMOSOME 1, WHOLE GENOME SHOTGUN SEQUENCE"/>
    <property type="match status" value="1"/>
</dbReference>
<dbReference type="Proteomes" id="UP000663846">
    <property type="component" value="Unassembled WGS sequence"/>
</dbReference>
<evidence type="ECO:0000313" key="2">
    <source>
        <dbReference type="EMBL" id="CAE6408039.1"/>
    </source>
</evidence>
<comment type="caution">
    <text evidence="2">The sequence shown here is derived from an EMBL/GenBank/DDBJ whole genome shotgun (WGS) entry which is preliminary data.</text>
</comment>
<protein>
    <submittedName>
        <fullName evidence="2">Uncharacterized protein</fullName>
    </submittedName>
</protein>
<feature type="compositionally biased region" description="Low complexity" evidence="1">
    <location>
        <begin position="8"/>
        <end position="17"/>
    </location>
</feature>
<dbReference type="PANTHER" id="PTHR28230:SF1">
    <property type="entry name" value="MITOCHONDRIAL IMPORT PROTEIN 2"/>
    <property type="match status" value="1"/>
</dbReference>
<accession>A0A8H2WVK7</accession>
<dbReference type="GO" id="GO:0070096">
    <property type="term" value="P:mitochondrial outer membrane translocase complex assembly"/>
    <property type="evidence" value="ECO:0007669"/>
    <property type="project" value="InterPro"/>
</dbReference>
<dbReference type="InterPro" id="IPR037652">
    <property type="entry name" value="Mim2"/>
</dbReference>
<dbReference type="Pfam" id="PF19117">
    <property type="entry name" value="Mim2"/>
    <property type="match status" value="1"/>
</dbReference>
<evidence type="ECO:0000256" key="1">
    <source>
        <dbReference type="SAM" id="MobiDB-lite"/>
    </source>
</evidence>
<gene>
    <name evidence="2" type="ORF">RDB_LOCUS64108</name>
</gene>
<name>A0A8H2WVK7_9AGAM</name>
<dbReference type="GO" id="GO:0045040">
    <property type="term" value="P:protein insertion into mitochondrial outer membrane"/>
    <property type="evidence" value="ECO:0007669"/>
    <property type="project" value="InterPro"/>
</dbReference>
<reference evidence="2" key="1">
    <citation type="submission" date="2021-01" db="EMBL/GenBank/DDBJ databases">
        <authorList>
            <person name="Kaushik A."/>
        </authorList>
    </citation>
    <scope>NUCLEOTIDE SEQUENCE</scope>
    <source>
        <strain evidence="2">AG1-1C</strain>
    </source>
</reference>
<dbReference type="GO" id="GO:0005741">
    <property type="term" value="C:mitochondrial outer membrane"/>
    <property type="evidence" value="ECO:0007669"/>
    <property type="project" value="TreeGrafter"/>
</dbReference>
<proteinExistence type="predicted"/>
<evidence type="ECO:0000313" key="3">
    <source>
        <dbReference type="Proteomes" id="UP000663846"/>
    </source>
</evidence>
<sequence>MAYLRPRSSTSVSPASSIDDLRSEISYDSEEEEERLAQQEWDESVQQLQLLLTVVVFPFFGKWLGRRWSGILFERYQTLGLGKRFFGLDLLPP</sequence>
<feature type="region of interest" description="Disordered" evidence="1">
    <location>
        <begin position="1"/>
        <end position="20"/>
    </location>
</feature>
<dbReference type="EMBL" id="CAJMWS010000310">
    <property type="protein sequence ID" value="CAE6408039.1"/>
    <property type="molecule type" value="Genomic_DNA"/>
</dbReference>